<evidence type="ECO:0000256" key="4">
    <source>
        <dbReference type="ARBA" id="ARBA00022821"/>
    </source>
</evidence>
<dbReference type="SUPFAM" id="SSF52058">
    <property type="entry name" value="L domain-like"/>
    <property type="match status" value="2"/>
</dbReference>
<proteinExistence type="predicted"/>
<dbReference type="PANTHER" id="PTHR36766">
    <property type="entry name" value="PLANT BROAD-SPECTRUM MILDEW RESISTANCE PROTEIN RPW8"/>
    <property type="match status" value="1"/>
</dbReference>
<keyword evidence="2" id="KW-0677">Repeat</keyword>
<dbReference type="Gene3D" id="3.40.50.300">
    <property type="entry name" value="P-loop containing nucleotide triphosphate hydrolases"/>
    <property type="match status" value="1"/>
</dbReference>
<dbReference type="Gene3D" id="1.20.5.4130">
    <property type="match status" value="1"/>
</dbReference>
<dbReference type="InterPro" id="IPR027417">
    <property type="entry name" value="P-loop_NTPase"/>
</dbReference>
<dbReference type="Gene3D" id="1.10.10.10">
    <property type="entry name" value="Winged helix-like DNA-binding domain superfamily/Winged helix DNA-binding domain"/>
    <property type="match status" value="1"/>
</dbReference>
<dbReference type="InterPro" id="IPR002182">
    <property type="entry name" value="NB-ARC"/>
</dbReference>
<dbReference type="InterPro" id="IPR058922">
    <property type="entry name" value="WHD_DRP"/>
</dbReference>
<sequence length="1258" mass="142612">MAATLVGGAFLSATLQVLFDRMASREFVDYLRGKKFNHGLLKKLKIMLLSVNAVLNDAEEKQIRNQAVKEWLDELEDASYVADDLLDEIATDALQFKLEAGSRAGTSKVSNVVPTSLNSYNPDMETKIVEILERLEFIAKQKDLIGLKEGVGEKPSPRIPTTSLIEETVVYGRDGDKEAIIKLLVADDVGSNKVSVIPVVGMAGVGKTTLAQLVYNDEKVKEHFELKSWVCVTEEFDVFAITKTVLSAITSHSYENTDLDFLQIRLNEGLMGKKFLIVLDDVWNENYVNWENMFKPLKDDAQGSKVLVTTRNESSAQIIRTVPNHYLEHLKDEDCWQLFAKHAFDNGHRCARPSLETIGRKVVKKCKGLPLAAKTLGGLLRSRVDVGEWEKILESEIWDFSDNESNILPALRLSYHYLPSHLKRCFAFCSIFPKGYELEKHQLVLLWMAENLLQQPKRHKTMEEVGDEYFHELVSRSFFQRSSSSHESCFVMHGLVHDLAKYVYKEYCFTLEDGNLEEIGMKVRHLIVAPYVSFERFDSISEATHLRTLLPLSIFSFHYLSNEIMNHVILKLRCLRVLKFSGCKNLKQLPESIGELRHLRYLDLSCTPIARLPESVSMLYNLQTLDLSFCCNLTGLPKDMHQLINLRHLDISGSYKIKEMPEQISKLKNLQTLSTFIVGKDNGTKIGELRELSHLHGELSIMNLQNVVSAKDASEAKLMNKKYLEELWLCWNGDTNDSKHDRDVLDELLPHTNLKGLKIFGYGGTRFPNWLGDNSFGNIVSIELSGCKFCNSLPPLGQLPSLQSLHVVRLNGVVNVGAEFYGNSSSMIKPFISLESLHFHSMSAWEEWLSIEVEDGEVFPKLRELRITDCDRLITVDLPHNLPCLTKLILDGTKAFVSALPRTPSLRKLKLVNCKKLQLQELPQTVESIEVGGCHGVISLTETLRRSRTPFLRSLHINNCPSSFIFPAGCLPSTLTELEIKKCEKLAFPFHHSLQTSIQRLVISDSCSSLDLFPLDFFSNLNGLYINKCDKLYSLRVSNGLDYSLTSLSHLFIHGCPDFACFPKGGLNAPSLTHLSIVACKNLKWLPQEMHTLLPSLQFLRICHCPLLEFHYETGLPSNLQKLMVRKCSTLVANRMKWNLQSHQSLTHFRIGDEDCVESFPEEGLLPVTLTCLEMDKLPCLKSLNIKGLQQLTSLKKLYIHSCPQLQKLPEEGLPTSLASLQIYGCSILEERCQREKGEDWNKISHISKIIIYSELIY</sequence>
<name>A0A6P6GIH6_ZIZJJ</name>
<dbReference type="InterPro" id="IPR042197">
    <property type="entry name" value="Apaf_helical"/>
</dbReference>
<evidence type="ECO:0000259" key="9">
    <source>
        <dbReference type="Pfam" id="PF25019"/>
    </source>
</evidence>
<dbReference type="RefSeq" id="XP_060669257.1">
    <property type="nucleotide sequence ID" value="XM_060813274.1"/>
</dbReference>
<evidence type="ECO:0000313" key="11">
    <source>
        <dbReference type="RefSeq" id="XP_024933915.3"/>
    </source>
</evidence>
<dbReference type="Pfam" id="PF00931">
    <property type="entry name" value="NB-ARC"/>
    <property type="match status" value="1"/>
</dbReference>
<dbReference type="SUPFAM" id="SSF52540">
    <property type="entry name" value="P-loop containing nucleoside triphosphate hydrolases"/>
    <property type="match status" value="1"/>
</dbReference>
<accession>A0A6P6GIH6</accession>
<evidence type="ECO:0000259" key="7">
    <source>
        <dbReference type="Pfam" id="PF18052"/>
    </source>
</evidence>
<evidence type="ECO:0000259" key="8">
    <source>
        <dbReference type="Pfam" id="PF23559"/>
    </source>
</evidence>
<dbReference type="InterPro" id="IPR041118">
    <property type="entry name" value="Rx_N"/>
</dbReference>
<dbReference type="KEGG" id="zju:107428067"/>
<dbReference type="GeneID" id="107428067"/>
<dbReference type="GO" id="GO:0051707">
    <property type="term" value="P:response to other organism"/>
    <property type="evidence" value="ECO:0007669"/>
    <property type="project" value="UniProtKB-ARBA"/>
</dbReference>
<evidence type="ECO:0000259" key="6">
    <source>
        <dbReference type="Pfam" id="PF00931"/>
    </source>
</evidence>
<gene>
    <name evidence="11 12" type="primary">LOC107428067</name>
</gene>
<dbReference type="Gene3D" id="3.80.10.10">
    <property type="entry name" value="Ribonuclease Inhibitor"/>
    <property type="match status" value="2"/>
</dbReference>
<feature type="domain" description="Disease resistance protein winged helix" evidence="8">
    <location>
        <begin position="431"/>
        <end position="500"/>
    </location>
</feature>
<dbReference type="FunFam" id="1.10.10.10:FF:000322">
    <property type="entry name" value="Probable disease resistance protein At1g63360"/>
    <property type="match status" value="1"/>
</dbReference>
<keyword evidence="10" id="KW-1185">Reference proteome</keyword>
<evidence type="ECO:0000313" key="10">
    <source>
        <dbReference type="Proteomes" id="UP001652623"/>
    </source>
</evidence>
<dbReference type="GO" id="GO:0006952">
    <property type="term" value="P:defense response"/>
    <property type="evidence" value="ECO:0007669"/>
    <property type="project" value="UniProtKB-KW"/>
</dbReference>
<keyword evidence="4" id="KW-0611">Plant defense</keyword>
<dbReference type="AlphaFoldDB" id="A0A6P6GIH6"/>
<dbReference type="InterPro" id="IPR056789">
    <property type="entry name" value="LRR_R13L1-DRL21"/>
</dbReference>
<feature type="domain" description="Disease resistance N-terminal" evidence="7">
    <location>
        <begin position="10"/>
        <end position="99"/>
    </location>
</feature>
<dbReference type="Gene3D" id="1.10.8.430">
    <property type="entry name" value="Helical domain of apoptotic protease-activating factors"/>
    <property type="match status" value="1"/>
</dbReference>
<evidence type="ECO:0000256" key="2">
    <source>
        <dbReference type="ARBA" id="ARBA00022737"/>
    </source>
</evidence>
<dbReference type="Proteomes" id="UP001652623">
    <property type="component" value="Chromosome 12"/>
</dbReference>
<organism evidence="11">
    <name type="scientific">Ziziphus jujuba</name>
    <name type="common">Chinese jujube</name>
    <name type="synonym">Ziziphus sativa</name>
    <dbReference type="NCBI Taxonomy" id="326968"/>
    <lineage>
        <taxon>Eukaryota</taxon>
        <taxon>Viridiplantae</taxon>
        <taxon>Streptophyta</taxon>
        <taxon>Embryophyta</taxon>
        <taxon>Tracheophyta</taxon>
        <taxon>Spermatophyta</taxon>
        <taxon>Magnoliopsida</taxon>
        <taxon>eudicotyledons</taxon>
        <taxon>Gunneridae</taxon>
        <taxon>Pentapetalae</taxon>
        <taxon>rosids</taxon>
        <taxon>fabids</taxon>
        <taxon>Rosales</taxon>
        <taxon>Rhamnaceae</taxon>
        <taxon>Paliureae</taxon>
        <taxon>Ziziphus</taxon>
    </lineage>
</organism>
<dbReference type="InterPro" id="IPR036388">
    <property type="entry name" value="WH-like_DNA-bd_sf"/>
</dbReference>
<protein>
    <submittedName>
        <fullName evidence="11 12">Disease resistance RPP13-like protein 1</fullName>
    </submittedName>
</protein>
<reference evidence="11 12" key="1">
    <citation type="submission" date="2025-05" db="UniProtKB">
        <authorList>
            <consortium name="RefSeq"/>
        </authorList>
    </citation>
    <scope>IDENTIFICATION</scope>
    <source>
        <tissue evidence="11 12">Seedling</tissue>
    </source>
</reference>
<evidence type="ECO:0000313" key="12">
    <source>
        <dbReference type="RefSeq" id="XP_060669257.1"/>
    </source>
</evidence>
<dbReference type="Pfam" id="PF18052">
    <property type="entry name" value="Rx_N"/>
    <property type="match status" value="1"/>
</dbReference>
<dbReference type="InterPro" id="IPR032675">
    <property type="entry name" value="LRR_dom_sf"/>
</dbReference>
<dbReference type="Pfam" id="PF23559">
    <property type="entry name" value="WHD_DRP"/>
    <property type="match status" value="1"/>
</dbReference>
<dbReference type="PANTHER" id="PTHR36766:SF31">
    <property type="entry name" value="DISEASE RESISTANCE RPP13-LIKE PROTEIN 1"/>
    <property type="match status" value="1"/>
</dbReference>
<keyword evidence="5" id="KW-0067">ATP-binding</keyword>
<dbReference type="FunFam" id="3.40.50.300:FF:001091">
    <property type="entry name" value="Probable disease resistance protein At1g61300"/>
    <property type="match status" value="1"/>
</dbReference>
<keyword evidence="3" id="KW-0547">Nucleotide-binding</keyword>
<evidence type="ECO:0000256" key="1">
    <source>
        <dbReference type="ARBA" id="ARBA00022614"/>
    </source>
</evidence>
<dbReference type="RefSeq" id="XP_024933915.3">
    <property type="nucleotide sequence ID" value="XM_025078147.3"/>
</dbReference>
<dbReference type="GO" id="GO:0043531">
    <property type="term" value="F:ADP binding"/>
    <property type="evidence" value="ECO:0007669"/>
    <property type="project" value="InterPro"/>
</dbReference>
<dbReference type="GO" id="GO:0005524">
    <property type="term" value="F:ATP binding"/>
    <property type="evidence" value="ECO:0007669"/>
    <property type="project" value="UniProtKB-KW"/>
</dbReference>
<evidence type="ECO:0000256" key="3">
    <source>
        <dbReference type="ARBA" id="ARBA00022741"/>
    </source>
</evidence>
<dbReference type="SMR" id="A0A6P6GIH6"/>
<feature type="domain" description="R13L1/DRL21-like LRR repeat region" evidence="9">
    <location>
        <begin position="686"/>
        <end position="808"/>
    </location>
</feature>
<evidence type="ECO:0000256" key="5">
    <source>
        <dbReference type="ARBA" id="ARBA00022840"/>
    </source>
</evidence>
<feature type="domain" description="NB-ARC" evidence="6">
    <location>
        <begin position="175"/>
        <end position="346"/>
    </location>
</feature>
<dbReference type="PRINTS" id="PR00364">
    <property type="entry name" value="DISEASERSIST"/>
</dbReference>
<keyword evidence="1" id="KW-0433">Leucine-rich repeat</keyword>
<dbReference type="Pfam" id="PF25019">
    <property type="entry name" value="LRR_R13L1-DRL21"/>
    <property type="match status" value="1"/>
</dbReference>